<feature type="transmembrane region" description="Helical" evidence="1">
    <location>
        <begin position="118"/>
        <end position="138"/>
    </location>
</feature>
<protein>
    <submittedName>
        <fullName evidence="2">Uncharacterized protein</fullName>
    </submittedName>
</protein>
<evidence type="ECO:0000313" key="2">
    <source>
        <dbReference type="EMBL" id="OXA41354.1"/>
    </source>
</evidence>
<evidence type="ECO:0000313" key="3">
    <source>
        <dbReference type="Proteomes" id="UP000198287"/>
    </source>
</evidence>
<reference evidence="2 3" key="1">
    <citation type="submission" date="2015-12" db="EMBL/GenBank/DDBJ databases">
        <title>The genome of Folsomia candida.</title>
        <authorList>
            <person name="Faddeeva A."/>
            <person name="Derks M.F."/>
            <person name="Anvar Y."/>
            <person name="Smit S."/>
            <person name="Van Straalen N."/>
            <person name="Roelofs D."/>
        </authorList>
    </citation>
    <scope>NUCLEOTIDE SEQUENCE [LARGE SCALE GENOMIC DNA]</scope>
    <source>
        <strain evidence="2 3">VU population</strain>
        <tissue evidence="2">Whole body</tissue>
    </source>
</reference>
<feature type="transmembrane region" description="Helical" evidence="1">
    <location>
        <begin position="91"/>
        <end position="112"/>
    </location>
</feature>
<keyword evidence="1" id="KW-0472">Membrane</keyword>
<proteinExistence type="predicted"/>
<comment type="caution">
    <text evidence="2">The sequence shown here is derived from an EMBL/GenBank/DDBJ whole genome shotgun (WGS) entry which is preliminary data.</text>
</comment>
<organism evidence="2 3">
    <name type="scientific">Folsomia candida</name>
    <name type="common">Springtail</name>
    <dbReference type="NCBI Taxonomy" id="158441"/>
    <lineage>
        <taxon>Eukaryota</taxon>
        <taxon>Metazoa</taxon>
        <taxon>Ecdysozoa</taxon>
        <taxon>Arthropoda</taxon>
        <taxon>Hexapoda</taxon>
        <taxon>Collembola</taxon>
        <taxon>Entomobryomorpha</taxon>
        <taxon>Isotomoidea</taxon>
        <taxon>Isotomidae</taxon>
        <taxon>Proisotominae</taxon>
        <taxon>Folsomia</taxon>
    </lineage>
</organism>
<keyword evidence="1" id="KW-1133">Transmembrane helix</keyword>
<name>A0A226D924_FOLCA</name>
<gene>
    <name evidence="2" type="ORF">Fcan01_23622</name>
</gene>
<dbReference type="AlphaFoldDB" id="A0A226D924"/>
<dbReference type="Proteomes" id="UP000198287">
    <property type="component" value="Unassembled WGS sequence"/>
</dbReference>
<keyword evidence="1" id="KW-0812">Transmembrane</keyword>
<keyword evidence="3" id="KW-1185">Reference proteome</keyword>
<accession>A0A226D924</accession>
<feature type="transmembrane region" description="Helical" evidence="1">
    <location>
        <begin position="49"/>
        <end position="70"/>
    </location>
</feature>
<evidence type="ECO:0000256" key="1">
    <source>
        <dbReference type="SAM" id="Phobius"/>
    </source>
</evidence>
<dbReference type="EMBL" id="LNIX01000029">
    <property type="protein sequence ID" value="OXA41354.1"/>
    <property type="molecule type" value="Genomic_DNA"/>
</dbReference>
<feature type="transmembrane region" description="Helical" evidence="1">
    <location>
        <begin position="9"/>
        <end position="29"/>
    </location>
</feature>
<sequence>MEDARYRDAAIFAVVSDLVMTTVNLLKWGEVGFHIIGFYLGTHKVASPIYTVPLVFAAFILHFAALWTAYKMAKACRLETRLDEGIRRGKYWRNLAVVVILFNILGASTLGLKGYTGGMTVLFNILRLIGIFVVHTFVGELATILAEAETIETTHIVTNR</sequence>